<name>A0AC34Q280_9BILA</name>
<evidence type="ECO:0000313" key="2">
    <source>
        <dbReference type="WBParaSite" id="JU765_v2.g12179.t1"/>
    </source>
</evidence>
<dbReference type="WBParaSite" id="JU765_v2.g12179.t1">
    <property type="protein sequence ID" value="JU765_v2.g12179.t1"/>
    <property type="gene ID" value="JU765_v2.g12179"/>
</dbReference>
<organism evidence="1 2">
    <name type="scientific">Panagrolaimus sp. JU765</name>
    <dbReference type="NCBI Taxonomy" id="591449"/>
    <lineage>
        <taxon>Eukaryota</taxon>
        <taxon>Metazoa</taxon>
        <taxon>Ecdysozoa</taxon>
        <taxon>Nematoda</taxon>
        <taxon>Chromadorea</taxon>
        <taxon>Rhabditida</taxon>
        <taxon>Tylenchina</taxon>
        <taxon>Panagrolaimomorpha</taxon>
        <taxon>Panagrolaimoidea</taxon>
        <taxon>Panagrolaimidae</taxon>
        <taxon>Panagrolaimus</taxon>
    </lineage>
</organism>
<protein>
    <submittedName>
        <fullName evidence="2">G-protein coupled receptors family 1 profile domain-containing protein</fullName>
    </submittedName>
</protein>
<reference evidence="2" key="1">
    <citation type="submission" date="2022-11" db="UniProtKB">
        <authorList>
            <consortium name="WormBaseParasite"/>
        </authorList>
    </citation>
    <scope>IDENTIFICATION</scope>
</reference>
<proteinExistence type="predicted"/>
<dbReference type="Proteomes" id="UP000887576">
    <property type="component" value="Unplaced"/>
</dbReference>
<evidence type="ECO:0000313" key="1">
    <source>
        <dbReference type="Proteomes" id="UP000887576"/>
    </source>
</evidence>
<accession>A0AC34Q280</accession>
<sequence>MPTKHRFSFEKCDVQENGPMKEESYDWNDTEYYGQFIDQNEASLIAILYLSYMPLCCFVGLTGNCMVLILIRSNRIFRKLPSSAYLLTLAVMSSLFLVSLLSFWIDEGFGLDHHSTILCKCSSFLAHFCDFASVWLIVLVGFERLTLLYKASSFRVRRTLTNSQRQVIVLLIIVFLCNCWILFVAEMNPRGGCDIGPEYTEVYNLFSAFETISCMIIPSIFIVVSNILVVLKLRAHLKQIPSSPTVSFNTADTVYSSGPSQTIKSTKISKASLCRLGSRFSLTRNEMQEVARCKRHSLRYADLQLTRSLLVVTTVFILLNIPNYAYRTAIQFLNISEQSETMQRLSFAVHILLYTHHAILFYLYIFYSPQMKKRLVPTALKLLECYCLKHVHEDSAIHGN</sequence>